<sequence length="144" mass="16698">MWEGGIYVCFCFCFYLIFSFSFSLIILSGWPSAVGVWLAFLFVFFPFFSFLEALFFFCFFCSKIMIYPLTAPPHPSSSFFFFFSFSSAYSRLLRLLDSGLNKSSLYNTYRCSFLLNLLTSPPPQYFPLAYHLPLHTCVFTSPSD</sequence>
<organism evidence="2 3">
    <name type="scientific">Choiromyces venosus 120613-1</name>
    <dbReference type="NCBI Taxonomy" id="1336337"/>
    <lineage>
        <taxon>Eukaryota</taxon>
        <taxon>Fungi</taxon>
        <taxon>Dikarya</taxon>
        <taxon>Ascomycota</taxon>
        <taxon>Pezizomycotina</taxon>
        <taxon>Pezizomycetes</taxon>
        <taxon>Pezizales</taxon>
        <taxon>Tuberaceae</taxon>
        <taxon>Choiromyces</taxon>
    </lineage>
</organism>
<dbReference type="AlphaFoldDB" id="A0A3N4J6Z3"/>
<proteinExistence type="predicted"/>
<evidence type="ECO:0000313" key="3">
    <source>
        <dbReference type="Proteomes" id="UP000276215"/>
    </source>
</evidence>
<keyword evidence="1" id="KW-0472">Membrane</keyword>
<keyword evidence="1" id="KW-1133">Transmembrane helix</keyword>
<feature type="transmembrane region" description="Helical" evidence="1">
    <location>
        <begin position="36"/>
        <end position="60"/>
    </location>
</feature>
<gene>
    <name evidence="2" type="ORF">L873DRAFT_111239</name>
</gene>
<dbReference type="Proteomes" id="UP000276215">
    <property type="component" value="Unassembled WGS sequence"/>
</dbReference>
<protein>
    <submittedName>
        <fullName evidence="2">Uncharacterized protein</fullName>
    </submittedName>
</protein>
<accession>A0A3N4J6Z3</accession>
<feature type="transmembrane region" description="Helical" evidence="1">
    <location>
        <begin position="7"/>
        <end position="30"/>
    </location>
</feature>
<keyword evidence="3" id="KW-1185">Reference proteome</keyword>
<keyword evidence="1" id="KW-0812">Transmembrane</keyword>
<dbReference type="EMBL" id="ML120461">
    <property type="protein sequence ID" value="RPA93047.1"/>
    <property type="molecule type" value="Genomic_DNA"/>
</dbReference>
<name>A0A3N4J6Z3_9PEZI</name>
<evidence type="ECO:0000313" key="2">
    <source>
        <dbReference type="EMBL" id="RPA93047.1"/>
    </source>
</evidence>
<reference evidence="2 3" key="1">
    <citation type="journal article" date="2018" name="Nat. Ecol. Evol.">
        <title>Pezizomycetes genomes reveal the molecular basis of ectomycorrhizal truffle lifestyle.</title>
        <authorList>
            <person name="Murat C."/>
            <person name="Payen T."/>
            <person name="Noel B."/>
            <person name="Kuo A."/>
            <person name="Morin E."/>
            <person name="Chen J."/>
            <person name="Kohler A."/>
            <person name="Krizsan K."/>
            <person name="Balestrini R."/>
            <person name="Da Silva C."/>
            <person name="Montanini B."/>
            <person name="Hainaut M."/>
            <person name="Levati E."/>
            <person name="Barry K.W."/>
            <person name="Belfiori B."/>
            <person name="Cichocki N."/>
            <person name="Clum A."/>
            <person name="Dockter R.B."/>
            <person name="Fauchery L."/>
            <person name="Guy J."/>
            <person name="Iotti M."/>
            <person name="Le Tacon F."/>
            <person name="Lindquist E.A."/>
            <person name="Lipzen A."/>
            <person name="Malagnac F."/>
            <person name="Mello A."/>
            <person name="Molinier V."/>
            <person name="Miyauchi S."/>
            <person name="Poulain J."/>
            <person name="Riccioni C."/>
            <person name="Rubini A."/>
            <person name="Sitrit Y."/>
            <person name="Splivallo R."/>
            <person name="Traeger S."/>
            <person name="Wang M."/>
            <person name="Zifcakova L."/>
            <person name="Wipf D."/>
            <person name="Zambonelli A."/>
            <person name="Paolocci F."/>
            <person name="Nowrousian M."/>
            <person name="Ottonello S."/>
            <person name="Baldrian P."/>
            <person name="Spatafora J.W."/>
            <person name="Henrissat B."/>
            <person name="Nagy L.G."/>
            <person name="Aury J.M."/>
            <person name="Wincker P."/>
            <person name="Grigoriev I.V."/>
            <person name="Bonfante P."/>
            <person name="Martin F.M."/>
        </authorList>
    </citation>
    <scope>NUCLEOTIDE SEQUENCE [LARGE SCALE GENOMIC DNA]</scope>
    <source>
        <strain evidence="2 3">120613-1</strain>
    </source>
</reference>
<evidence type="ECO:0000256" key="1">
    <source>
        <dbReference type="SAM" id="Phobius"/>
    </source>
</evidence>